<reference evidence="11" key="2">
    <citation type="submission" date="2021-04" db="EMBL/GenBank/DDBJ databases">
        <authorList>
            <person name="Gilroy R."/>
        </authorList>
    </citation>
    <scope>NUCLEOTIDE SEQUENCE</scope>
    <source>
        <strain evidence="11">ChiSxjej3B15-24422</strain>
    </source>
</reference>
<keyword evidence="2 9" id="KW-1003">Cell membrane</keyword>
<dbReference type="Pfam" id="PF01252">
    <property type="entry name" value="Peptidase_A8"/>
    <property type="match status" value="1"/>
</dbReference>
<dbReference type="EMBL" id="DXDD01000137">
    <property type="protein sequence ID" value="HIY61211.1"/>
    <property type="molecule type" value="Genomic_DNA"/>
</dbReference>
<dbReference type="AlphaFoldDB" id="A0A9D2C871"/>
<keyword evidence="3 9" id="KW-0645">Protease</keyword>
<keyword evidence="8 9" id="KW-0472">Membrane</keyword>
<dbReference type="InterPro" id="IPR001872">
    <property type="entry name" value="Peptidase_A8"/>
</dbReference>
<dbReference type="GO" id="GO:0004190">
    <property type="term" value="F:aspartic-type endopeptidase activity"/>
    <property type="evidence" value="ECO:0007669"/>
    <property type="project" value="UniProtKB-UniRule"/>
</dbReference>
<feature type="active site" evidence="9">
    <location>
        <position position="119"/>
    </location>
</feature>
<proteinExistence type="inferred from homology"/>
<accession>A0A9D2C871</accession>
<dbReference type="GO" id="GO:0005886">
    <property type="term" value="C:plasma membrane"/>
    <property type="evidence" value="ECO:0007669"/>
    <property type="project" value="UniProtKB-SubCell"/>
</dbReference>
<keyword evidence="5 9" id="KW-0064">Aspartyl protease</keyword>
<feature type="active site" evidence="9">
    <location>
        <position position="135"/>
    </location>
</feature>
<comment type="pathway">
    <text evidence="9">Protein modification; lipoprotein biosynthesis (signal peptide cleavage).</text>
</comment>
<gene>
    <name evidence="9 11" type="primary">lspA</name>
    <name evidence="11" type="ORF">H9831_11125</name>
</gene>
<feature type="transmembrane region" description="Helical" evidence="9">
    <location>
        <begin position="92"/>
        <end position="109"/>
    </location>
</feature>
<keyword evidence="7 9" id="KW-1133">Transmembrane helix</keyword>
<evidence type="ECO:0000256" key="9">
    <source>
        <dbReference type="HAMAP-Rule" id="MF_00161"/>
    </source>
</evidence>
<evidence type="ECO:0000256" key="7">
    <source>
        <dbReference type="ARBA" id="ARBA00022989"/>
    </source>
</evidence>
<dbReference type="GO" id="GO:0006508">
    <property type="term" value="P:proteolysis"/>
    <property type="evidence" value="ECO:0007669"/>
    <property type="project" value="UniProtKB-KW"/>
</dbReference>
<dbReference type="Proteomes" id="UP000824007">
    <property type="component" value="Unassembled WGS sequence"/>
</dbReference>
<dbReference type="PANTHER" id="PTHR33695">
    <property type="entry name" value="LIPOPROTEIN SIGNAL PEPTIDASE"/>
    <property type="match status" value="1"/>
</dbReference>
<dbReference type="NCBIfam" id="TIGR00077">
    <property type="entry name" value="lspA"/>
    <property type="match status" value="1"/>
</dbReference>
<evidence type="ECO:0000313" key="12">
    <source>
        <dbReference type="Proteomes" id="UP000824007"/>
    </source>
</evidence>
<comment type="subcellular location">
    <subcellularLocation>
        <location evidence="9">Cell membrane</location>
        <topology evidence="9">Multi-pass membrane protein</topology>
    </subcellularLocation>
</comment>
<keyword evidence="6 9" id="KW-0378">Hydrolase</keyword>
<feature type="transmembrane region" description="Helical" evidence="9">
    <location>
        <begin position="129"/>
        <end position="151"/>
    </location>
</feature>
<organism evidence="11 12">
    <name type="scientific">Candidatus Eisenbergiella pullistercoris</name>
    <dbReference type="NCBI Taxonomy" id="2838555"/>
    <lineage>
        <taxon>Bacteria</taxon>
        <taxon>Bacillati</taxon>
        <taxon>Bacillota</taxon>
        <taxon>Clostridia</taxon>
        <taxon>Lachnospirales</taxon>
        <taxon>Lachnospiraceae</taxon>
        <taxon>Eisenbergiella</taxon>
    </lineage>
</organism>
<dbReference type="PRINTS" id="PR00781">
    <property type="entry name" value="LIPOSIGPTASE"/>
</dbReference>
<dbReference type="HAMAP" id="MF_00161">
    <property type="entry name" value="LspA"/>
    <property type="match status" value="1"/>
</dbReference>
<evidence type="ECO:0000256" key="2">
    <source>
        <dbReference type="ARBA" id="ARBA00022475"/>
    </source>
</evidence>
<comment type="catalytic activity">
    <reaction evidence="9">
        <text>Release of signal peptides from bacterial membrane prolipoproteins. Hydrolyzes -Xaa-Yaa-Zaa-|-(S,diacylglyceryl)Cys-, in which Xaa is hydrophobic (preferably Leu), and Yaa (Ala or Ser) and Zaa (Gly or Ala) have small, neutral side chains.</text>
        <dbReference type="EC" id="3.4.23.36"/>
    </reaction>
</comment>
<evidence type="ECO:0000313" key="11">
    <source>
        <dbReference type="EMBL" id="HIY61211.1"/>
    </source>
</evidence>
<dbReference type="EC" id="3.4.23.36" evidence="9"/>
<evidence type="ECO:0000256" key="6">
    <source>
        <dbReference type="ARBA" id="ARBA00022801"/>
    </source>
</evidence>
<comment type="similarity">
    <text evidence="1 9 10">Belongs to the peptidase A8 family.</text>
</comment>
<comment type="caution">
    <text evidence="11">The sequence shown here is derived from an EMBL/GenBank/DDBJ whole genome shotgun (WGS) entry which is preliminary data.</text>
</comment>
<keyword evidence="4 9" id="KW-0812">Transmembrane</keyword>
<reference evidence="11" key="1">
    <citation type="journal article" date="2021" name="PeerJ">
        <title>Extensive microbial diversity within the chicken gut microbiome revealed by metagenomics and culture.</title>
        <authorList>
            <person name="Gilroy R."/>
            <person name="Ravi A."/>
            <person name="Getino M."/>
            <person name="Pursley I."/>
            <person name="Horton D.L."/>
            <person name="Alikhan N.F."/>
            <person name="Baker D."/>
            <person name="Gharbi K."/>
            <person name="Hall N."/>
            <person name="Watson M."/>
            <person name="Adriaenssens E.M."/>
            <person name="Foster-Nyarko E."/>
            <person name="Jarju S."/>
            <person name="Secka A."/>
            <person name="Antonio M."/>
            <person name="Oren A."/>
            <person name="Chaudhuri R.R."/>
            <person name="La Ragione R."/>
            <person name="Hildebrand F."/>
            <person name="Pallen M.J."/>
        </authorList>
    </citation>
    <scope>NUCLEOTIDE SEQUENCE</scope>
    <source>
        <strain evidence="11">ChiSxjej3B15-24422</strain>
    </source>
</reference>
<evidence type="ECO:0000256" key="4">
    <source>
        <dbReference type="ARBA" id="ARBA00022692"/>
    </source>
</evidence>
<dbReference type="PANTHER" id="PTHR33695:SF1">
    <property type="entry name" value="LIPOPROTEIN SIGNAL PEPTIDASE"/>
    <property type="match status" value="1"/>
</dbReference>
<evidence type="ECO:0000256" key="10">
    <source>
        <dbReference type="RuleBase" id="RU004181"/>
    </source>
</evidence>
<comment type="caution">
    <text evidence="9">Lacks conserved residue(s) required for the propagation of feature annotation.</text>
</comment>
<comment type="function">
    <text evidence="9">This protein specifically catalyzes the removal of signal peptides from prolipoproteins.</text>
</comment>
<evidence type="ECO:0000256" key="8">
    <source>
        <dbReference type="ARBA" id="ARBA00023136"/>
    </source>
</evidence>
<evidence type="ECO:0000256" key="5">
    <source>
        <dbReference type="ARBA" id="ARBA00022750"/>
    </source>
</evidence>
<protein>
    <recommendedName>
        <fullName evidence="9">Lipoprotein signal peptidase</fullName>
        <ecNumber evidence="9">3.4.23.36</ecNumber>
    </recommendedName>
    <alternativeName>
        <fullName evidence="9">Prolipoprotein signal peptidase</fullName>
    </alternativeName>
    <alternativeName>
        <fullName evidence="9">Signal peptidase II</fullName>
        <shortName evidence="9">SPase II</shortName>
    </alternativeName>
</protein>
<feature type="transmembrane region" description="Helical" evidence="9">
    <location>
        <begin position="54"/>
        <end position="80"/>
    </location>
</feature>
<evidence type="ECO:0000256" key="3">
    <source>
        <dbReference type="ARBA" id="ARBA00022670"/>
    </source>
</evidence>
<sequence>MNNRKWGLDLLFILAGVLLDQWTKSLAVLYLKGQEAFVLIPGVLELRYLENRGAAFGILQGGKTIFLIITPIVLLAAAYVLIRMPDGGKYRILHILLDSIIIGAVGNMIDRIRLDYVVDFIYISLIDFPIFNVADMFVSIATVAGAALLLFGKSYRDEDFRFLSIKKEEKDG</sequence>
<name>A0A9D2C871_9FIRM</name>
<evidence type="ECO:0000256" key="1">
    <source>
        <dbReference type="ARBA" id="ARBA00006139"/>
    </source>
</evidence>